<dbReference type="OrthoDB" id="9922773at2759"/>
<evidence type="ECO:0000313" key="1">
    <source>
        <dbReference type="EMBL" id="CAF1218051.1"/>
    </source>
</evidence>
<gene>
    <name evidence="1" type="ORF">BJG266_LOCUS27822</name>
    <name evidence="2" type="ORF">IZO911_LOCUS39044</name>
    <name evidence="4" type="ORF">KXQ929_LOCUS25178</name>
    <name evidence="3" type="ORF">QVE165_LOCUS57529</name>
</gene>
<dbReference type="EMBL" id="CAJNOM010002374">
    <property type="protein sequence ID" value="CAF1631613.1"/>
    <property type="molecule type" value="Genomic_DNA"/>
</dbReference>
<reference evidence="4" key="1">
    <citation type="submission" date="2021-02" db="EMBL/GenBank/DDBJ databases">
        <authorList>
            <person name="Nowell W R."/>
        </authorList>
    </citation>
    <scope>NUCLEOTIDE SEQUENCE</scope>
</reference>
<organism evidence="4 6">
    <name type="scientific">Adineta steineri</name>
    <dbReference type="NCBI Taxonomy" id="433720"/>
    <lineage>
        <taxon>Eukaryota</taxon>
        <taxon>Metazoa</taxon>
        <taxon>Spiralia</taxon>
        <taxon>Gnathifera</taxon>
        <taxon>Rotifera</taxon>
        <taxon>Eurotatoria</taxon>
        <taxon>Bdelloidea</taxon>
        <taxon>Adinetida</taxon>
        <taxon>Adinetidae</taxon>
        <taxon>Adineta</taxon>
    </lineage>
</organism>
<dbReference type="Proteomes" id="UP000663860">
    <property type="component" value="Unassembled WGS sequence"/>
</dbReference>
<comment type="caution">
    <text evidence="4">The sequence shown here is derived from an EMBL/GenBank/DDBJ whole genome shotgun (WGS) entry which is preliminary data.</text>
</comment>
<evidence type="ECO:0000313" key="6">
    <source>
        <dbReference type="Proteomes" id="UP000663868"/>
    </source>
</evidence>
<keyword evidence="5" id="KW-1185">Reference proteome</keyword>
<dbReference type="EMBL" id="CAJNOE010001142">
    <property type="protein sequence ID" value="CAF1392650.1"/>
    <property type="molecule type" value="Genomic_DNA"/>
</dbReference>
<dbReference type="EMBL" id="CAJOBB010002158">
    <property type="protein sequence ID" value="CAF3943426.1"/>
    <property type="molecule type" value="Genomic_DNA"/>
</dbReference>
<name>A0A819KBW2_9BILA</name>
<dbReference type="EMBL" id="CAJNOI010000267">
    <property type="protein sequence ID" value="CAF1218051.1"/>
    <property type="molecule type" value="Genomic_DNA"/>
</dbReference>
<dbReference type="Proteomes" id="UP000663832">
    <property type="component" value="Unassembled WGS sequence"/>
</dbReference>
<proteinExistence type="predicted"/>
<evidence type="ECO:0000313" key="4">
    <source>
        <dbReference type="EMBL" id="CAF3943426.1"/>
    </source>
</evidence>
<evidence type="ECO:0000313" key="3">
    <source>
        <dbReference type="EMBL" id="CAF1631613.1"/>
    </source>
</evidence>
<dbReference type="AlphaFoldDB" id="A0A819KBW2"/>
<sequence>MSSSTSTINNNRPIEYTITCSDATGQQEKFIFHQHTAPVSICQQFNPSSLNQTKIQVVSLMSGLVKAHTKEVLQARTWYCVECNQPATTIIHNPMSYLHLSKPQVIDLASPCCASKICDKSIQAHFAEIMSEVGVPNGFP</sequence>
<evidence type="ECO:0000313" key="2">
    <source>
        <dbReference type="EMBL" id="CAF1392650.1"/>
    </source>
</evidence>
<dbReference type="Proteomes" id="UP000663877">
    <property type="component" value="Unassembled WGS sequence"/>
</dbReference>
<dbReference type="Proteomes" id="UP000663868">
    <property type="component" value="Unassembled WGS sequence"/>
</dbReference>
<evidence type="ECO:0000313" key="5">
    <source>
        <dbReference type="Proteomes" id="UP000663832"/>
    </source>
</evidence>
<accession>A0A819KBW2</accession>
<protein>
    <submittedName>
        <fullName evidence="4">Uncharacterized protein</fullName>
    </submittedName>
</protein>